<dbReference type="GO" id="GO:0022857">
    <property type="term" value="F:transmembrane transporter activity"/>
    <property type="evidence" value="ECO:0007669"/>
    <property type="project" value="InterPro"/>
</dbReference>
<accession>A0A7W8FGC9</accession>
<dbReference type="RefSeq" id="WP_183719636.1">
    <property type="nucleotide sequence ID" value="NZ_JACHGO010000005.1"/>
</dbReference>
<dbReference type="InterPro" id="IPR038377">
    <property type="entry name" value="Na/Glc_symporter_sf"/>
</dbReference>
<comment type="similarity">
    <text evidence="2 7">Belongs to the sodium:solute symporter (SSF) (TC 2.A.21) family.</text>
</comment>
<keyword evidence="10" id="KW-1185">Reference proteome</keyword>
<evidence type="ECO:0000256" key="5">
    <source>
        <dbReference type="ARBA" id="ARBA00022989"/>
    </source>
</evidence>
<evidence type="ECO:0000256" key="4">
    <source>
        <dbReference type="ARBA" id="ARBA00022692"/>
    </source>
</evidence>
<name>A0A7W8FGC9_9BACT</name>
<organism evidence="9 10">
    <name type="scientific">Desulfovibrio intestinalis</name>
    <dbReference type="NCBI Taxonomy" id="58621"/>
    <lineage>
        <taxon>Bacteria</taxon>
        <taxon>Pseudomonadati</taxon>
        <taxon>Thermodesulfobacteriota</taxon>
        <taxon>Desulfovibrionia</taxon>
        <taxon>Desulfovibrionales</taxon>
        <taxon>Desulfovibrionaceae</taxon>
        <taxon>Desulfovibrio</taxon>
    </lineage>
</organism>
<keyword evidence="3" id="KW-0813">Transport</keyword>
<evidence type="ECO:0000256" key="2">
    <source>
        <dbReference type="ARBA" id="ARBA00006434"/>
    </source>
</evidence>
<dbReference type="Pfam" id="PF00474">
    <property type="entry name" value="SSF"/>
    <property type="match status" value="1"/>
</dbReference>
<dbReference type="Gene3D" id="1.20.1730.10">
    <property type="entry name" value="Sodium/glucose cotransporter"/>
    <property type="match status" value="1"/>
</dbReference>
<dbReference type="PROSITE" id="PS50283">
    <property type="entry name" value="NA_SOLUT_SYMP_3"/>
    <property type="match status" value="1"/>
</dbReference>
<evidence type="ECO:0000256" key="6">
    <source>
        <dbReference type="ARBA" id="ARBA00023136"/>
    </source>
</evidence>
<feature type="transmembrane region" description="Helical" evidence="8">
    <location>
        <begin position="68"/>
        <end position="87"/>
    </location>
</feature>
<feature type="transmembrane region" description="Helical" evidence="8">
    <location>
        <begin position="250"/>
        <end position="269"/>
    </location>
</feature>
<comment type="subcellular location">
    <subcellularLocation>
        <location evidence="1">Membrane</location>
        <topology evidence="1">Multi-pass membrane protein</topology>
    </subcellularLocation>
</comment>
<dbReference type="GO" id="GO:0005886">
    <property type="term" value="C:plasma membrane"/>
    <property type="evidence" value="ECO:0007669"/>
    <property type="project" value="TreeGrafter"/>
</dbReference>
<feature type="transmembrane region" description="Helical" evidence="8">
    <location>
        <begin position="147"/>
        <end position="164"/>
    </location>
</feature>
<evidence type="ECO:0000256" key="1">
    <source>
        <dbReference type="ARBA" id="ARBA00004141"/>
    </source>
</evidence>
<evidence type="ECO:0000256" key="3">
    <source>
        <dbReference type="ARBA" id="ARBA00022448"/>
    </source>
</evidence>
<dbReference type="Proteomes" id="UP000539075">
    <property type="component" value="Unassembled WGS sequence"/>
</dbReference>
<feature type="transmembrane region" description="Helical" evidence="8">
    <location>
        <begin position="108"/>
        <end position="141"/>
    </location>
</feature>
<feature type="transmembrane region" description="Helical" evidence="8">
    <location>
        <begin position="391"/>
        <end position="410"/>
    </location>
</feature>
<protein>
    <submittedName>
        <fullName evidence="9">SSS family solute:Na+ symporter</fullName>
    </submittedName>
</protein>
<gene>
    <name evidence="9" type="ORF">HNQ38_001896</name>
</gene>
<proteinExistence type="inferred from homology"/>
<dbReference type="InterPro" id="IPR050277">
    <property type="entry name" value="Sodium:Solute_Symporter"/>
</dbReference>
<evidence type="ECO:0000313" key="10">
    <source>
        <dbReference type="Proteomes" id="UP000539075"/>
    </source>
</evidence>
<reference evidence="9 10" key="1">
    <citation type="submission" date="2020-08" db="EMBL/GenBank/DDBJ databases">
        <title>Genomic Encyclopedia of Type Strains, Phase IV (KMG-IV): sequencing the most valuable type-strain genomes for metagenomic binning, comparative biology and taxonomic classification.</title>
        <authorList>
            <person name="Goeker M."/>
        </authorList>
    </citation>
    <scope>NUCLEOTIDE SEQUENCE [LARGE SCALE GENOMIC DNA]</scope>
    <source>
        <strain evidence="9 10">DSM 11275</strain>
    </source>
</reference>
<evidence type="ECO:0000313" key="9">
    <source>
        <dbReference type="EMBL" id="MBB5143796.1"/>
    </source>
</evidence>
<feature type="transmembrane region" description="Helical" evidence="8">
    <location>
        <begin position="358"/>
        <end position="379"/>
    </location>
</feature>
<dbReference type="PANTHER" id="PTHR48086:SF7">
    <property type="entry name" value="SODIUM-SOLUTE SYMPORTER-RELATED"/>
    <property type="match status" value="1"/>
</dbReference>
<keyword evidence="6 8" id="KW-0472">Membrane</keyword>
<sequence length="451" mass="47444">MIFLLVYVAVLFLHAWLTARRSPDRDTYFVNGRRSSANLVALSIVASCVGGSATMGMAGLAWQVGTPAIWWLMSGSLGLILLSIFLARKVRGSGAMTMPEMLTTFLGAPSRALASVIIVTAWLAILAAQFSALATIIAPLADIDKNVAMFVGAIVLVGHTLAGGQASVMKTDLWQFSILLLSLMVALMLTLHLGGGQAFATVKLEIFNEQFPISKLRYFLLILGGSYVVCPMLFGRLLTARNEQAARRGGLMAAAGLTLTAALIVALGISCRDLVPVGTPPEQVLTTTLLAHLPSWAATLILLGIFSAIFSAADSCLLTAASVCSNDILRRPGVMTCRLCLIFLGVMGLILALPGKGILSLLLMANDIYVCGVVPPVFVGMLLHNKAHFHPWGMAIAILGGGLLGLTAALTGVSNWSFAGLIFSLVMSLASARRLPLPAQKEAMASADPGI</sequence>
<dbReference type="EMBL" id="JACHGO010000005">
    <property type="protein sequence ID" value="MBB5143796.1"/>
    <property type="molecule type" value="Genomic_DNA"/>
</dbReference>
<keyword evidence="4 8" id="KW-0812">Transmembrane</keyword>
<feature type="transmembrane region" description="Helical" evidence="8">
    <location>
        <begin position="289"/>
        <end position="312"/>
    </location>
</feature>
<dbReference type="PANTHER" id="PTHR48086">
    <property type="entry name" value="SODIUM/PROLINE SYMPORTER-RELATED"/>
    <property type="match status" value="1"/>
</dbReference>
<comment type="caution">
    <text evidence="9">The sequence shown here is derived from an EMBL/GenBank/DDBJ whole genome shotgun (WGS) entry which is preliminary data.</text>
</comment>
<feature type="transmembrane region" description="Helical" evidence="8">
    <location>
        <begin position="176"/>
        <end position="198"/>
    </location>
</feature>
<keyword evidence="5 8" id="KW-1133">Transmembrane helix</keyword>
<feature type="transmembrane region" description="Helical" evidence="8">
    <location>
        <begin position="218"/>
        <end position="238"/>
    </location>
</feature>
<feature type="transmembrane region" description="Helical" evidence="8">
    <location>
        <begin position="333"/>
        <end position="352"/>
    </location>
</feature>
<dbReference type="CDD" id="cd10322">
    <property type="entry name" value="SLC5sbd"/>
    <property type="match status" value="1"/>
</dbReference>
<dbReference type="AlphaFoldDB" id="A0A7W8FGC9"/>
<dbReference type="InterPro" id="IPR001734">
    <property type="entry name" value="Na/solute_symporter"/>
</dbReference>
<evidence type="ECO:0000256" key="8">
    <source>
        <dbReference type="SAM" id="Phobius"/>
    </source>
</evidence>
<evidence type="ECO:0000256" key="7">
    <source>
        <dbReference type="RuleBase" id="RU362091"/>
    </source>
</evidence>